<organism evidence="1 2">
    <name type="scientific">Rhipicephalus sanguineus</name>
    <name type="common">Brown dog tick</name>
    <name type="synonym">Ixodes sanguineus</name>
    <dbReference type="NCBI Taxonomy" id="34632"/>
    <lineage>
        <taxon>Eukaryota</taxon>
        <taxon>Metazoa</taxon>
        <taxon>Ecdysozoa</taxon>
        <taxon>Arthropoda</taxon>
        <taxon>Chelicerata</taxon>
        <taxon>Arachnida</taxon>
        <taxon>Acari</taxon>
        <taxon>Parasitiformes</taxon>
        <taxon>Ixodida</taxon>
        <taxon>Ixodoidea</taxon>
        <taxon>Ixodidae</taxon>
        <taxon>Rhipicephalinae</taxon>
        <taxon>Rhipicephalus</taxon>
        <taxon>Rhipicephalus</taxon>
    </lineage>
</organism>
<dbReference type="Proteomes" id="UP000821837">
    <property type="component" value="Chromosome 6"/>
</dbReference>
<reference evidence="1" key="2">
    <citation type="submission" date="2021-09" db="EMBL/GenBank/DDBJ databases">
        <authorList>
            <person name="Jia N."/>
            <person name="Wang J."/>
            <person name="Shi W."/>
            <person name="Du L."/>
            <person name="Sun Y."/>
            <person name="Zhan W."/>
            <person name="Jiang J."/>
            <person name="Wang Q."/>
            <person name="Zhang B."/>
            <person name="Ji P."/>
            <person name="Sakyi L.B."/>
            <person name="Cui X."/>
            <person name="Yuan T."/>
            <person name="Jiang B."/>
            <person name="Yang W."/>
            <person name="Lam T.T.-Y."/>
            <person name="Chang Q."/>
            <person name="Ding S."/>
            <person name="Wang X."/>
            <person name="Zhu J."/>
            <person name="Ruan X."/>
            <person name="Zhao L."/>
            <person name="Wei J."/>
            <person name="Que T."/>
            <person name="Du C."/>
            <person name="Cheng J."/>
            <person name="Dai P."/>
            <person name="Han X."/>
            <person name="Huang E."/>
            <person name="Gao Y."/>
            <person name="Liu J."/>
            <person name="Shao H."/>
            <person name="Ye R."/>
            <person name="Li L."/>
            <person name="Wei W."/>
            <person name="Wang X."/>
            <person name="Wang C."/>
            <person name="Huo Q."/>
            <person name="Li W."/>
            <person name="Guo W."/>
            <person name="Chen H."/>
            <person name="Chen S."/>
            <person name="Zhou L."/>
            <person name="Zhou L."/>
            <person name="Ni X."/>
            <person name="Tian J."/>
            <person name="Zhou Y."/>
            <person name="Sheng Y."/>
            <person name="Liu T."/>
            <person name="Pan Y."/>
            <person name="Xia L."/>
            <person name="Li J."/>
            <person name="Zhao F."/>
            <person name="Cao W."/>
        </authorList>
    </citation>
    <scope>NUCLEOTIDE SEQUENCE</scope>
    <source>
        <strain evidence="1">Rsan-2018</strain>
        <tissue evidence="1">Larvae</tissue>
    </source>
</reference>
<evidence type="ECO:0000313" key="2">
    <source>
        <dbReference type="Proteomes" id="UP000821837"/>
    </source>
</evidence>
<dbReference type="EMBL" id="JABSTV010001252">
    <property type="protein sequence ID" value="KAH7946623.1"/>
    <property type="molecule type" value="Genomic_DNA"/>
</dbReference>
<proteinExistence type="predicted"/>
<accession>A0A9D4PKD7</accession>
<protein>
    <submittedName>
        <fullName evidence="1">Uncharacterized protein</fullName>
    </submittedName>
</protein>
<dbReference type="AlphaFoldDB" id="A0A9D4PKD7"/>
<evidence type="ECO:0000313" key="1">
    <source>
        <dbReference type="EMBL" id="KAH7946623.1"/>
    </source>
</evidence>
<name>A0A9D4PKD7_RHISA</name>
<comment type="caution">
    <text evidence="1">The sequence shown here is derived from an EMBL/GenBank/DDBJ whole genome shotgun (WGS) entry which is preliminary data.</text>
</comment>
<reference evidence="1" key="1">
    <citation type="journal article" date="2020" name="Cell">
        <title>Large-Scale Comparative Analyses of Tick Genomes Elucidate Their Genetic Diversity and Vector Capacities.</title>
        <authorList>
            <consortium name="Tick Genome and Microbiome Consortium (TIGMIC)"/>
            <person name="Jia N."/>
            <person name="Wang J."/>
            <person name="Shi W."/>
            <person name="Du L."/>
            <person name="Sun Y."/>
            <person name="Zhan W."/>
            <person name="Jiang J.F."/>
            <person name="Wang Q."/>
            <person name="Zhang B."/>
            <person name="Ji P."/>
            <person name="Bell-Sakyi L."/>
            <person name="Cui X.M."/>
            <person name="Yuan T.T."/>
            <person name="Jiang B.G."/>
            <person name="Yang W.F."/>
            <person name="Lam T.T."/>
            <person name="Chang Q.C."/>
            <person name="Ding S.J."/>
            <person name="Wang X.J."/>
            <person name="Zhu J.G."/>
            <person name="Ruan X.D."/>
            <person name="Zhao L."/>
            <person name="Wei J.T."/>
            <person name="Ye R.Z."/>
            <person name="Que T.C."/>
            <person name="Du C.H."/>
            <person name="Zhou Y.H."/>
            <person name="Cheng J.X."/>
            <person name="Dai P.F."/>
            <person name="Guo W.B."/>
            <person name="Han X.H."/>
            <person name="Huang E.J."/>
            <person name="Li L.F."/>
            <person name="Wei W."/>
            <person name="Gao Y.C."/>
            <person name="Liu J.Z."/>
            <person name="Shao H.Z."/>
            <person name="Wang X."/>
            <person name="Wang C.C."/>
            <person name="Yang T.C."/>
            <person name="Huo Q.B."/>
            <person name="Li W."/>
            <person name="Chen H.Y."/>
            <person name="Chen S.E."/>
            <person name="Zhou L.G."/>
            <person name="Ni X.B."/>
            <person name="Tian J.H."/>
            <person name="Sheng Y."/>
            <person name="Liu T."/>
            <person name="Pan Y.S."/>
            <person name="Xia L.Y."/>
            <person name="Li J."/>
            <person name="Zhao F."/>
            <person name="Cao W.C."/>
        </authorList>
    </citation>
    <scope>NUCLEOTIDE SEQUENCE</scope>
    <source>
        <strain evidence="1">Rsan-2018</strain>
    </source>
</reference>
<keyword evidence="2" id="KW-1185">Reference proteome</keyword>
<gene>
    <name evidence="1" type="ORF">HPB52_002143</name>
</gene>
<sequence>MSDDASIIVASGSAAHESLTTVDVFGECTLWVAYEDRYSYPEECDEVHTELCGESISLFDKEHCDDAEVQ</sequence>